<organism evidence="4 5">
    <name type="scientific">Penicillium subrubescens</name>
    <dbReference type="NCBI Taxonomy" id="1316194"/>
    <lineage>
        <taxon>Eukaryota</taxon>
        <taxon>Fungi</taxon>
        <taxon>Dikarya</taxon>
        <taxon>Ascomycota</taxon>
        <taxon>Pezizomycotina</taxon>
        <taxon>Eurotiomycetes</taxon>
        <taxon>Eurotiomycetidae</taxon>
        <taxon>Eurotiales</taxon>
        <taxon>Aspergillaceae</taxon>
        <taxon>Penicillium</taxon>
    </lineage>
</organism>
<feature type="domain" description="NAD-dependent epimerase/dehydratase" evidence="3">
    <location>
        <begin position="10"/>
        <end position="267"/>
    </location>
</feature>
<evidence type="ECO:0000313" key="5">
    <source>
        <dbReference type="Proteomes" id="UP000186955"/>
    </source>
</evidence>
<reference evidence="4 5" key="1">
    <citation type="submission" date="2016-10" db="EMBL/GenBank/DDBJ databases">
        <title>Genome sequence of the ascomycete fungus Penicillium subrubescens.</title>
        <authorList>
            <person name="De Vries R.P."/>
            <person name="Peng M."/>
            <person name="Dilokpimol A."/>
            <person name="Hilden K."/>
            <person name="Makela M.R."/>
            <person name="Grigoriev I."/>
            <person name="Riley R."/>
            <person name="Granchi Z."/>
        </authorList>
    </citation>
    <scope>NUCLEOTIDE SEQUENCE [LARGE SCALE GENOMIC DNA]</scope>
    <source>
        <strain evidence="4 5">CBS 132785</strain>
    </source>
</reference>
<evidence type="ECO:0000259" key="3">
    <source>
        <dbReference type="Pfam" id="PF01370"/>
    </source>
</evidence>
<evidence type="ECO:0000256" key="2">
    <source>
        <dbReference type="ARBA" id="ARBA00023445"/>
    </source>
</evidence>
<dbReference type="STRING" id="1316194.A0A1Q5TEJ2"/>
<dbReference type="Gene3D" id="3.40.50.720">
    <property type="entry name" value="NAD(P)-binding Rossmann-like Domain"/>
    <property type="match status" value="1"/>
</dbReference>
<dbReference type="AlphaFoldDB" id="A0A1Q5TEJ2"/>
<accession>A0A1Q5TEJ2</accession>
<dbReference type="Proteomes" id="UP000186955">
    <property type="component" value="Unassembled WGS sequence"/>
</dbReference>
<gene>
    <name evidence="4" type="ORF">PENSUB_9089</name>
</gene>
<comment type="caution">
    <text evidence="4">The sequence shown here is derived from an EMBL/GenBank/DDBJ whole genome shotgun (WGS) entry which is preliminary data.</text>
</comment>
<comment type="similarity">
    <text evidence="2">Belongs to the NAD(P)-dependent epimerase/dehydratase family. Dihydroflavonol-4-reductase subfamily.</text>
</comment>
<sequence length="347" mass="38061">MPHVEPGSLVLVTGGNGFIAAHCIATLLRSGHRVRATVRSAEKADTTRKALETAGVQNLANLVLVVVVDPTDLDALSPTLEGCQSVLHLASAFNYDAKPSEFEEKLMIPAVKGTQVVCQAAEQHSSIRRVVIMSSFASVYDASLGLQPGRVYTEEDWAPLTYENGVNASAVPIAYRASKVVAERTAWDYIRDHQVQYQLVTLCPGMVFGRMIHPISSLSQLNASNQIVWGVLSAGRDGEIPPTKAPVWIDVEDLADTSLKALMFPETKHERFLVTQGSYDTQEIADIIRRRLPDTHRAPLGEPGKRLADTHYACDSSKTQRVLGVKFRGLEESIVPLAEQLYEMESR</sequence>
<dbReference type="PANTHER" id="PTHR10366:SF579">
    <property type="entry name" value="3-BETA HYDROXYSTEROID DEHYDROGENASE_ISOMERASE FAMILY PROTEIN (AFU_ORTHOLOGUE AFUA_3G02250)"/>
    <property type="match status" value="1"/>
</dbReference>
<evidence type="ECO:0000313" key="4">
    <source>
        <dbReference type="EMBL" id="OKO98649.1"/>
    </source>
</evidence>
<dbReference type="EMBL" id="MNBE01000670">
    <property type="protein sequence ID" value="OKO98649.1"/>
    <property type="molecule type" value="Genomic_DNA"/>
</dbReference>
<evidence type="ECO:0000256" key="1">
    <source>
        <dbReference type="ARBA" id="ARBA00023002"/>
    </source>
</evidence>
<dbReference type="SUPFAM" id="SSF51735">
    <property type="entry name" value="NAD(P)-binding Rossmann-fold domains"/>
    <property type="match status" value="1"/>
</dbReference>
<dbReference type="InterPro" id="IPR036291">
    <property type="entry name" value="NAD(P)-bd_dom_sf"/>
</dbReference>
<dbReference type="PANTHER" id="PTHR10366">
    <property type="entry name" value="NAD DEPENDENT EPIMERASE/DEHYDRATASE"/>
    <property type="match status" value="1"/>
</dbReference>
<dbReference type="OrthoDB" id="2735536at2759"/>
<keyword evidence="5" id="KW-1185">Reference proteome</keyword>
<dbReference type="InterPro" id="IPR001509">
    <property type="entry name" value="Epimerase_deHydtase"/>
</dbReference>
<dbReference type="InterPro" id="IPR050425">
    <property type="entry name" value="NAD(P)_dehydrat-like"/>
</dbReference>
<proteinExistence type="inferred from homology"/>
<name>A0A1Q5TEJ2_9EURO</name>
<dbReference type="Pfam" id="PF01370">
    <property type="entry name" value="Epimerase"/>
    <property type="match status" value="1"/>
</dbReference>
<keyword evidence="1" id="KW-0560">Oxidoreductase</keyword>
<dbReference type="GO" id="GO:0016616">
    <property type="term" value="F:oxidoreductase activity, acting on the CH-OH group of donors, NAD or NADP as acceptor"/>
    <property type="evidence" value="ECO:0007669"/>
    <property type="project" value="TreeGrafter"/>
</dbReference>
<protein>
    <recommendedName>
        <fullName evidence="3">NAD-dependent epimerase/dehydratase domain-containing protein</fullName>
    </recommendedName>
</protein>